<organism evidence="3 4">
    <name type="scientific">Shimia litoralis</name>
    <dbReference type="NCBI Taxonomy" id="420403"/>
    <lineage>
        <taxon>Bacteria</taxon>
        <taxon>Pseudomonadati</taxon>
        <taxon>Pseudomonadota</taxon>
        <taxon>Alphaproteobacteria</taxon>
        <taxon>Rhodobacterales</taxon>
        <taxon>Roseobacteraceae</taxon>
    </lineage>
</organism>
<dbReference type="Proteomes" id="UP000306575">
    <property type="component" value="Unassembled WGS sequence"/>
</dbReference>
<evidence type="ECO:0000313" key="3">
    <source>
        <dbReference type="EMBL" id="TKZ22236.1"/>
    </source>
</evidence>
<dbReference type="OrthoDB" id="9804804at2"/>
<dbReference type="EMBL" id="SULI01000002">
    <property type="protein sequence ID" value="TKZ22236.1"/>
    <property type="molecule type" value="Genomic_DNA"/>
</dbReference>
<comment type="caution">
    <text evidence="3">The sequence shown here is derived from an EMBL/GenBank/DDBJ whole genome shotgun (WGS) entry which is preliminary data.</text>
</comment>
<accession>A0A4U7N9Z2</accession>
<feature type="transmembrane region" description="Helical" evidence="1">
    <location>
        <begin position="12"/>
        <end position="32"/>
    </location>
</feature>
<gene>
    <name evidence="3" type="ORF">FAP39_03280</name>
</gene>
<evidence type="ECO:0000259" key="2">
    <source>
        <dbReference type="Pfam" id="PF11127"/>
    </source>
</evidence>
<reference evidence="3 4" key="1">
    <citation type="submission" date="2019-04" db="EMBL/GenBank/DDBJ databases">
        <title>Genome sequence of Pelagicola litoralis CL-ES2.</title>
        <authorList>
            <person name="Cao J."/>
        </authorList>
    </citation>
    <scope>NUCLEOTIDE SEQUENCE [LARGE SCALE GENOMIC DNA]</scope>
    <source>
        <strain evidence="3 4">CL-ES2</strain>
    </source>
</reference>
<protein>
    <submittedName>
        <fullName evidence="3">DUF2892 domain-containing protein</fullName>
    </submittedName>
</protein>
<feature type="domain" description="Inner membrane protein YgaP-like transmembrane" evidence="2">
    <location>
        <begin position="1"/>
        <end position="71"/>
    </location>
</feature>
<dbReference type="InterPro" id="IPR021309">
    <property type="entry name" value="YgaP-like_TM"/>
</dbReference>
<dbReference type="AlphaFoldDB" id="A0A4U7N9Z2"/>
<evidence type="ECO:0000313" key="4">
    <source>
        <dbReference type="Proteomes" id="UP000306575"/>
    </source>
</evidence>
<proteinExistence type="predicted"/>
<name>A0A4U7N9Z2_9RHOB</name>
<sequence>MSPNVGNIDRLLRLVLGVALFVAPFVISSSLWENDVMKYGAMIVGVVLAGTSAMKFCPLYRLVGMSTCPRK</sequence>
<keyword evidence="1" id="KW-0812">Transmembrane</keyword>
<keyword evidence="4" id="KW-1185">Reference proteome</keyword>
<dbReference type="RefSeq" id="WP_138014948.1">
    <property type="nucleotide sequence ID" value="NZ_SULI01000002.1"/>
</dbReference>
<keyword evidence="1" id="KW-1133">Transmembrane helix</keyword>
<dbReference type="Pfam" id="PF11127">
    <property type="entry name" value="YgaP-like_TM"/>
    <property type="match status" value="1"/>
</dbReference>
<keyword evidence="1" id="KW-0472">Membrane</keyword>
<evidence type="ECO:0000256" key="1">
    <source>
        <dbReference type="SAM" id="Phobius"/>
    </source>
</evidence>
<feature type="transmembrane region" description="Helical" evidence="1">
    <location>
        <begin position="38"/>
        <end position="63"/>
    </location>
</feature>